<feature type="region of interest" description="Disordered" evidence="1">
    <location>
        <begin position="261"/>
        <end position="319"/>
    </location>
</feature>
<keyword evidence="3" id="KW-1185">Reference proteome</keyword>
<dbReference type="Proteomes" id="UP000309215">
    <property type="component" value="Unassembled WGS sequence"/>
</dbReference>
<evidence type="ECO:0000256" key="1">
    <source>
        <dbReference type="SAM" id="MobiDB-lite"/>
    </source>
</evidence>
<dbReference type="OrthoDB" id="5485056at2"/>
<proteinExistence type="predicted"/>
<protein>
    <submittedName>
        <fullName evidence="2">Energy transducer TonB</fullName>
    </submittedName>
</protein>
<dbReference type="Gene3D" id="3.30.1150.10">
    <property type="match status" value="1"/>
</dbReference>
<evidence type="ECO:0000313" key="2">
    <source>
        <dbReference type="EMBL" id="TKD13211.1"/>
    </source>
</evidence>
<evidence type="ECO:0000313" key="3">
    <source>
        <dbReference type="Proteomes" id="UP000309215"/>
    </source>
</evidence>
<sequence>MEYRNEKKQALDSNNPFVAKAPVDLFGATPARPFDPRALFADKASEPETVAADAPEGSYTYALLKSGPEVPAEECERADEAVEIMILWGDSILHVAHLSPVRPFHVGEESADFVIPAGTLGASRLPVVLVGADGKASVVVPATAKATIETEGRRAPVDATNAMPCAALAGSVEVALSLGARVKVEIGGLVIQVASVKAGRKVKGGAVAMQGKGLSWHGVSLAVHAGLLAAAAFFLPPLGVTDEDAISDEDKYFIQHALDVSAEREEEKKETPELAENNEKAPGGSSGARAQDSEGKMGSTTSHKTDGRFALSGDKNNTDPQIARQAAVDEARNFGMIGLLNVMNGGDPNAVTAKWGGDTSFGSDDRSALGNMWGSSIDEAAGSGGLGVSGHEEGGGGKGEGIGIDRIGTYGVNLGGPGGFNRQLKPKDHKTSAPIMRPQGVTTTGRLPAEIIQRTVRQNFGRFRFCYEQGLRTNPNLQGRVAVRFVIGRDGSVSQVSNGGSDLPDQNAVSCVVRSFYGMSFPAPEDGIVTVTYPIMFQPGS</sequence>
<gene>
    <name evidence="2" type="ORF">E8A74_01250</name>
</gene>
<dbReference type="NCBIfam" id="NF033768">
    <property type="entry name" value="myxo_SS_tail"/>
    <property type="match status" value="1"/>
</dbReference>
<dbReference type="EMBL" id="SSMQ01000001">
    <property type="protein sequence ID" value="TKD13211.1"/>
    <property type="molecule type" value="Genomic_DNA"/>
</dbReference>
<name>A0A4U1JKA9_9BACT</name>
<comment type="caution">
    <text evidence="2">The sequence shown here is derived from an EMBL/GenBank/DDBJ whole genome shotgun (WGS) entry which is preliminary data.</text>
</comment>
<accession>A0A4U1JKA9</accession>
<dbReference type="SUPFAM" id="SSF74653">
    <property type="entry name" value="TolA/TonB C-terminal domain"/>
    <property type="match status" value="1"/>
</dbReference>
<dbReference type="RefSeq" id="WP_136927027.1">
    <property type="nucleotide sequence ID" value="NZ_SSMQ01000001.1"/>
</dbReference>
<organism evidence="2 3">
    <name type="scientific">Polyangium fumosum</name>
    <dbReference type="NCBI Taxonomy" id="889272"/>
    <lineage>
        <taxon>Bacteria</taxon>
        <taxon>Pseudomonadati</taxon>
        <taxon>Myxococcota</taxon>
        <taxon>Polyangia</taxon>
        <taxon>Polyangiales</taxon>
        <taxon>Polyangiaceae</taxon>
        <taxon>Polyangium</taxon>
    </lineage>
</organism>
<feature type="compositionally biased region" description="Basic and acidic residues" evidence="1">
    <location>
        <begin position="261"/>
        <end position="272"/>
    </location>
</feature>
<dbReference type="InterPro" id="IPR049806">
    <property type="entry name" value="MasK-like_C"/>
</dbReference>
<reference evidence="2 3" key="1">
    <citation type="submission" date="2019-04" db="EMBL/GenBank/DDBJ databases">
        <authorList>
            <person name="Li Y."/>
            <person name="Wang J."/>
        </authorList>
    </citation>
    <scope>NUCLEOTIDE SEQUENCE [LARGE SCALE GENOMIC DNA]</scope>
    <source>
        <strain evidence="2 3">DSM 14668</strain>
    </source>
</reference>
<dbReference type="AlphaFoldDB" id="A0A4U1JKA9"/>